<protein>
    <submittedName>
        <fullName evidence="6">AcrR family transcriptional regulator</fullName>
    </submittedName>
</protein>
<dbReference type="EMBL" id="JACIET010000002">
    <property type="protein sequence ID" value="MBB4013596.1"/>
    <property type="molecule type" value="Genomic_DNA"/>
</dbReference>
<dbReference type="InterPro" id="IPR036271">
    <property type="entry name" value="Tet_transcr_reg_TetR-rel_C_sf"/>
</dbReference>
<dbReference type="GO" id="GO:0003700">
    <property type="term" value="F:DNA-binding transcription factor activity"/>
    <property type="evidence" value="ECO:0007669"/>
    <property type="project" value="TreeGrafter"/>
</dbReference>
<dbReference type="SUPFAM" id="SSF48498">
    <property type="entry name" value="Tetracyclin repressor-like, C-terminal domain"/>
    <property type="match status" value="1"/>
</dbReference>
<feature type="DNA-binding region" description="H-T-H motif" evidence="4">
    <location>
        <begin position="34"/>
        <end position="53"/>
    </location>
</feature>
<dbReference type="PANTHER" id="PTHR30055">
    <property type="entry name" value="HTH-TYPE TRANSCRIPTIONAL REGULATOR RUTR"/>
    <property type="match status" value="1"/>
</dbReference>
<proteinExistence type="predicted"/>
<dbReference type="InterPro" id="IPR009057">
    <property type="entry name" value="Homeodomain-like_sf"/>
</dbReference>
<evidence type="ECO:0000313" key="6">
    <source>
        <dbReference type="EMBL" id="MBB4013596.1"/>
    </source>
</evidence>
<dbReference type="SUPFAM" id="SSF46689">
    <property type="entry name" value="Homeodomain-like"/>
    <property type="match status" value="1"/>
</dbReference>
<evidence type="ECO:0000256" key="4">
    <source>
        <dbReference type="PROSITE-ProRule" id="PRU00335"/>
    </source>
</evidence>
<organism evidence="6 7">
    <name type="scientific">Niveibacterium umoris</name>
    <dbReference type="NCBI Taxonomy" id="1193620"/>
    <lineage>
        <taxon>Bacteria</taxon>
        <taxon>Pseudomonadati</taxon>
        <taxon>Pseudomonadota</taxon>
        <taxon>Betaproteobacteria</taxon>
        <taxon>Rhodocyclales</taxon>
        <taxon>Rhodocyclaceae</taxon>
        <taxon>Niveibacterium</taxon>
    </lineage>
</organism>
<dbReference type="PRINTS" id="PR00455">
    <property type="entry name" value="HTHTETR"/>
</dbReference>
<keyword evidence="1" id="KW-0805">Transcription regulation</keyword>
<dbReference type="Pfam" id="PF00440">
    <property type="entry name" value="TetR_N"/>
    <property type="match status" value="1"/>
</dbReference>
<keyword evidence="7" id="KW-1185">Reference proteome</keyword>
<evidence type="ECO:0000256" key="2">
    <source>
        <dbReference type="ARBA" id="ARBA00023125"/>
    </source>
</evidence>
<evidence type="ECO:0000256" key="3">
    <source>
        <dbReference type="ARBA" id="ARBA00023163"/>
    </source>
</evidence>
<evidence type="ECO:0000313" key="7">
    <source>
        <dbReference type="Proteomes" id="UP000561045"/>
    </source>
</evidence>
<reference evidence="6 7" key="1">
    <citation type="submission" date="2020-08" db="EMBL/GenBank/DDBJ databases">
        <title>Genomic Encyclopedia of Type Strains, Phase IV (KMG-IV): sequencing the most valuable type-strain genomes for metagenomic binning, comparative biology and taxonomic classification.</title>
        <authorList>
            <person name="Goeker M."/>
        </authorList>
    </citation>
    <scope>NUCLEOTIDE SEQUENCE [LARGE SCALE GENOMIC DNA]</scope>
    <source>
        <strain evidence="6 7">DSM 106739</strain>
    </source>
</reference>
<evidence type="ECO:0000256" key="1">
    <source>
        <dbReference type="ARBA" id="ARBA00023015"/>
    </source>
</evidence>
<dbReference type="Gene3D" id="1.10.357.10">
    <property type="entry name" value="Tetracycline Repressor, domain 2"/>
    <property type="match status" value="1"/>
</dbReference>
<dbReference type="RefSeq" id="WP_183635474.1">
    <property type="nucleotide sequence ID" value="NZ_BAABLE010000005.1"/>
</dbReference>
<keyword evidence="3" id="KW-0804">Transcription</keyword>
<dbReference type="InterPro" id="IPR025996">
    <property type="entry name" value="MT1864/Rv1816-like_C"/>
</dbReference>
<dbReference type="InterPro" id="IPR050109">
    <property type="entry name" value="HTH-type_TetR-like_transc_reg"/>
</dbReference>
<gene>
    <name evidence="6" type="ORF">GGR36_002942</name>
</gene>
<feature type="domain" description="HTH tetR-type" evidence="5">
    <location>
        <begin position="11"/>
        <end position="71"/>
    </location>
</feature>
<name>A0A840BRZ7_9RHOO</name>
<dbReference type="InterPro" id="IPR001647">
    <property type="entry name" value="HTH_TetR"/>
</dbReference>
<dbReference type="GO" id="GO:0000976">
    <property type="term" value="F:transcription cis-regulatory region binding"/>
    <property type="evidence" value="ECO:0007669"/>
    <property type="project" value="TreeGrafter"/>
</dbReference>
<dbReference type="Pfam" id="PF13305">
    <property type="entry name" value="TetR_C_33"/>
    <property type="match status" value="1"/>
</dbReference>
<dbReference type="PROSITE" id="PS50977">
    <property type="entry name" value="HTH_TETR_2"/>
    <property type="match status" value="1"/>
</dbReference>
<dbReference type="Proteomes" id="UP000561045">
    <property type="component" value="Unassembled WGS sequence"/>
</dbReference>
<dbReference type="AlphaFoldDB" id="A0A840BRZ7"/>
<evidence type="ECO:0000259" key="5">
    <source>
        <dbReference type="PROSITE" id="PS50977"/>
    </source>
</evidence>
<dbReference type="PANTHER" id="PTHR30055:SF234">
    <property type="entry name" value="HTH-TYPE TRANSCRIPTIONAL REGULATOR BETI"/>
    <property type="match status" value="1"/>
</dbReference>
<comment type="caution">
    <text evidence="6">The sequence shown here is derived from an EMBL/GenBank/DDBJ whole genome shotgun (WGS) entry which is preliminary data.</text>
</comment>
<accession>A0A840BRZ7</accession>
<keyword evidence="2 4" id="KW-0238">DNA-binding</keyword>
<sequence>MPRPKGSRQVLDVRNRALDAALDLYSAEGRSGLQMRRIAAELGCAVGTLYQHFAGKAELERALVSYAFQRFLARVMPVAMDAAPGRARLQAVARAYVDFARQYPREFRLVFLAPIEVDPTLPPDPQPAGDTDTAMQMGAAVAHECLAEQGVTPPPDRMLVLAQTLWAGLHGVAALVATLDHDPDIVWAPLDARIDAMVEVLYRGLPAAV</sequence>